<dbReference type="PANTHER" id="PTHR43072">
    <property type="entry name" value="N-ACETYLTRANSFERASE"/>
    <property type="match status" value="1"/>
</dbReference>
<dbReference type="RefSeq" id="WP_208104028.1">
    <property type="nucleotide sequence ID" value="NZ_JABGDC010000151.1"/>
</dbReference>
<dbReference type="SUPFAM" id="SSF55729">
    <property type="entry name" value="Acyl-CoA N-acyltransferases (Nat)"/>
    <property type="match status" value="1"/>
</dbReference>
<dbReference type="Gene3D" id="3.40.630.30">
    <property type="match status" value="1"/>
</dbReference>
<keyword evidence="4" id="KW-1185">Reference proteome</keyword>
<evidence type="ECO:0000256" key="1">
    <source>
        <dbReference type="SAM" id="MobiDB-lite"/>
    </source>
</evidence>
<feature type="domain" description="N-acetyltransferase" evidence="2">
    <location>
        <begin position="1"/>
        <end position="82"/>
    </location>
</feature>
<feature type="region of interest" description="Disordered" evidence="1">
    <location>
        <begin position="95"/>
        <end position="115"/>
    </location>
</feature>
<dbReference type="Proteomes" id="UP000321490">
    <property type="component" value="Unassembled WGS sequence"/>
</dbReference>
<protein>
    <submittedName>
        <fullName evidence="3">Acetyltransferase (GNAT) family protein</fullName>
    </submittedName>
</protein>
<dbReference type="AlphaFoldDB" id="A0A562IQ13"/>
<gene>
    <name evidence="3" type="ORF">JD78_01531</name>
</gene>
<keyword evidence="3" id="KW-0808">Transferase</keyword>
<dbReference type="InterPro" id="IPR000182">
    <property type="entry name" value="GNAT_dom"/>
</dbReference>
<reference evidence="3 4" key="1">
    <citation type="submission" date="2019-07" db="EMBL/GenBank/DDBJ databases">
        <title>R&amp;d 2014.</title>
        <authorList>
            <person name="Klenk H.-P."/>
        </authorList>
    </citation>
    <scope>NUCLEOTIDE SEQUENCE [LARGE SCALE GENOMIC DNA]</scope>
    <source>
        <strain evidence="3 4">DSM 45764</strain>
    </source>
</reference>
<dbReference type="EMBL" id="VLKF01000001">
    <property type="protein sequence ID" value="TWH73008.1"/>
    <property type="molecule type" value="Genomic_DNA"/>
</dbReference>
<evidence type="ECO:0000313" key="3">
    <source>
        <dbReference type="EMBL" id="TWH73008.1"/>
    </source>
</evidence>
<sequence>MPGAAYVHVIGVDPAHRGQRIGRWLHEQFATTASRRGATVVRCITSPGNRASVAFHTRLGFEVEPSATLVDGVAVQSDYDGPGLDRVCFVRDLSRQPGVGAGRPGSVAGDGGEDA</sequence>
<evidence type="ECO:0000313" key="4">
    <source>
        <dbReference type="Proteomes" id="UP000321490"/>
    </source>
</evidence>
<accession>A0A562IQ13</accession>
<evidence type="ECO:0000259" key="2">
    <source>
        <dbReference type="PROSITE" id="PS51186"/>
    </source>
</evidence>
<dbReference type="CDD" id="cd04301">
    <property type="entry name" value="NAT_SF"/>
    <property type="match status" value="1"/>
</dbReference>
<comment type="caution">
    <text evidence="3">The sequence shown here is derived from an EMBL/GenBank/DDBJ whole genome shotgun (WGS) entry which is preliminary data.</text>
</comment>
<proteinExistence type="predicted"/>
<dbReference type="PANTHER" id="PTHR43072:SF36">
    <property type="entry name" value="RIBOSOMAL-PROTEIN-ALANINE ACETYLTRANSFERASE"/>
    <property type="match status" value="1"/>
</dbReference>
<dbReference type="PROSITE" id="PS51186">
    <property type="entry name" value="GNAT"/>
    <property type="match status" value="1"/>
</dbReference>
<dbReference type="Pfam" id="PF00583">
    <property type="entry name" value="Acetyltransf_1"/>
    <property type="match status" value="1"/>
</dbReference>
<organism evidence="3 4">
    <name type="scientific">Modestobacter roseus</name>
    <dbReference type="NCBI Taxonomy" id="1181884"/>
    <lineage>
        <taxon>Bacteria</taxon>
        <taxon>Bacillati</taxon>
        <taxon>Actinomycetota</taxon>
        <taxon>Actinomycetes</taxon>
        <taxon>Geodermatophilales</taxon>
        <taxon>Geodermatophilaceae</taxon>
        <taxon>Modestobacter</taxon>
    </lineage>
</organism>
<dbReference type="InterPro" id="IPR016181">
    <property type="entry name" value="Acyl_CoA_acyltransferase"/>
</dbReference>
<name>A0A562IQ13_9ACTN</name>
<dbReference type="GO" id="GO:0016747">
    <property type="term" value="F:acyltransferase activity, transferring groups other than amino-acyl groups"/>
    <property type="evidence" value="ECO:0007669"/>
    <property type="project" value="InterPro"/>
</dbReference>
<dbReference type="InterPro" id="IPR017255">
    <property type="entry name" value="AcTrfase_GNAT_prd"/>
</dbReference>
<dbReference type="PIRSF" id="PIRSF037663">
    <property type="entry name" value="Acetyltransf_GNAT_prd"/>
    <property type="match status" value="1"/>
</dbReference>